<accession>A0A1R2BYI5</accession>
<protein>
    <recommendedName>
        <fullName evidence="4">THH1/TOM1/TOM3 domain-containing protein</fullName>
    </recommendedName>
</protein>
<keyword evidence="1" id="KW-1133">Transmembrane helix</keyword>
<feature type="transmembrane region" description="Helical" evidence="1">
    <location>
        <begin position="73"/>
        <end position="93"/>
    </location>
</feature>
<feature type="transmembrane region" description="Helical" evidence="1">
    <location>
        <begin position="114"/>
        <end position="134"/>
    </location>
</feature>
<keyword evidence="1" id="KW-0812">Transmembrane</keyword>
<dbReference type="OrthoDB" id="322547at2759"/>
<dbReference type="EMBL" id="MPUH01000364">
    <property type="protein sequence ID" value="OMJ81834.1"/>
    <property type="molecule type" value="Genomic_DNA"/>
</dbReference>
<feature type="transmembrane region" description="Helical" evidence="1">
    <location>
        <begin position="12"/>
        <end position="34"/>
    </location>
</feature>
<name>A0A1R2BYI5_9CILI</name>
<feature type="transmembrane region" description="Helical" evidence="1">
    <location>
        <begin position="46"/>
        <end position="67"/>
    </location>
</feature>
<evidence type="ECO:0000313" key="2">
    <source>
        <dbReference type="EMBL" id="OMJ81834.1"/>
    </source>
</evidence>
<reference evidence="2 3" key="1">
    <citation type="submission" date="2016-11" db="EMBL/GenBank/DDBJ databases">
        <title>The macronuclear genome of Stentor coeruleus: a giant cell with tiny introns.</title>
        <authorList>
            <person name="Slabodnick M."/>
            <person name="Ruby J.G."/>
            <person name="Reiff S.B."/>
            <person name="Swart E.C."/>
            <person name="Gosai S."/>
            <person name="Prabakaran S."/>
            <person name="Witkowska E."/>
            <person name="Larue G.E."/>
            <person name="Fisher S."/>
            <person name="Freeman R.M."/>
            <person name="Gunawardena J."/>
            <person name="Chu W."/>
            <person name="Stover N.A."/>
            <person name="Gregory B.D."/>
            <person name="Nowacki M."/>
            <person name="Derisi J."/>
            <person name="Roy S.W."/>
            <person name="Marshall W.F."/>
            <person name="Sood P."/>
        </authorList>
    </citation>
    <scope>NUCLEOTIDE SEQUENCE [LARGE SCALE GENOMIC DNA]</scope>
    <source>
        <strain evidence="2">WM001</strain>
    </source>
</reference>
<organism evidence="2 3">
    <name type="scientific">Stentor coeruleus</name>
    <dbReference type="NCBI Taxonomy" id="5963"/>
    <lineage>
        <taxon>Eukaryota</taxon>
        <taxon>Sar</taxon>
        <taxon>Alveolata</taxon>
        <taxon>Ciliophora</taxon>
        <taxon>Postciliodesmatophora</taxon>
        <taxon>Heterotrichea</taxon>
        <taxon>Heterotrichida</taxon>
        <taxon>Stentoridae</taxon>
        <taxon>Stentor</taxon>
    </lineage>
</organism>
<sequence>MVCEANSTQGYIYTSFSIVWSVFTFWWGVNTWVFSTESTKTLHKMIFFVLLFQTLHTIFYGLSLLYCKTKEDAAYWGIATTSTFILYYTFMYTTLSLISRGFCILRETLTRIEIISIGIIMGLVYLSFSAYLIAEENLAPLILIVVGLLFYYCSSSCIKIIKYMQIRFFNLQRANIQLILPEVSNKIFQLKNFLYFSYFFYVNELVKITLYCIRKTEKTNSLAYIYTETSVYLAITTISSFKMFFALRQKNSQQIFDNSLYIHNEQYNIPPILFARIPYNDIVVSDNTALVLTPQDLNNCKFYSARYLILLVATPLK</sequence>
<evidence type="ECO:0000313" key="3">
    <source>
        <dbReference type="Proteomes" id="UP000187209"/>
    </source>
</evidence>
<feature type="transmembrane region" description="Helical" evidence="1">
    <location>
        <begin position="193"/>
        <end position="211"/>
    </location>
</feature>
<evidence type="ECO:0000256" key="1">
    <source>
        <dbReference type="SAM" id="Phobius"/>
    </source>
</evidence>
<gene>
    <name evidence="2" type="ORF">SteCoe_17596</name>
</gene>
<keyword evidence="1" id="KW-0472">Membrane</keyword>
<evidence type="ECO:0008006" key="4">
    <source>
        <dbReference type="Google" id="ProtNLM"/>
    </source>
</evidence>
<keyword evidence="3" id="KW-1185">Reference proteome</keyword>
<feature type="transmembrane region" description="Helical" evidence="1">
    <location>
        <begin position="223"/>
        <end position="245"/>
    </location>
</feature>
<proteinExistence type="predicted"/>
<feature type="transmembrane region" description="Helical" evidence="1">
    <location>
        <begin position="140"/>
        <end position="161"/>
    </location>
</feature>
<dbReference type="PANTHER" id="PTHR36329">
    <property type="entry name" value="TRANSMEMBRANE PROTEIN"/>
    <property type="match status" value="1"/>
</dbReference>
<dbReference type="Proteomes" id="UP000187209">
    <property type="component" value="Unassembled WGS sequence"/>
</dbReference>
<comment type="caution">
    <text evidence="2">The sequence shown here is derived from an EMBL/GenBank/DDBJ whole genome shotgun (WGS) entry which is preliminary data.</text>
</comment>
<dbReference type="AlphaFoldDB" id="A0A1R2BYI5"/>
<dbReference type="PANTHER" id="PTHR36329:SF1">
    <property type="entry name" value="TRANSMEMBRANE PROTEIN"/>
    <property type="match status" value="1"/>
</dbReference>